<comment type="caution">
    <text evidence="5">The sequence shown here is derived from an EMBL/GenBank/DDBJ whole genome shotgun (WGS) entry which is preliminary data.</text>
</comment>
<evidence type="ECO:0000313" key="6">
    <source>
        <dbReference type="Proteomes" id="UP000666240"/>
    </source>
</evidence>
<dbReference type="SMART" id="SM00382">
    <property type="entry name" value="AAA"/>
    <property type="match status" value="1"/>
</dbReference>
<dbReference type="InterPro" id="IPR032823">
    <property type="entry name" value="BCA_ABC_TP_C"/>
</dbReference>
<accession>A0A8J7R0E5</accession>
<dbReference type="CDD" id="cd03219">
    <property type="entry name" value="ABC_Mj1267_LivG_branched"/>
    <property type="match status" value="1"/>
</dbReference>
<dbReference type="Gene3D" id="3.40.50.300">
    <property type="entry name" value="P-loop containing nucleotide triphosphate hydrolases"/>
    <property type="match status" value="1"/>
</dbReference>
<dbReference type="GO" id="GO:0005304">
    <property type="term" value="F:L-valine transmembrane transporter activity"/>
    <property type="evidence" value="ECO:0007669"/>
    <property type="project" value="TreeGrafter"/>
</dbReference>
<keyword evidence="1" id="KW-0813">Transport</keyword>
<gene>
    <name evidence="5" type="ORF">J5Y06_03450</name>
</gene>
<organism evidence="5 6">
    <name type="scientific">Tianweitania sediminis</name>
    <dbReference type="NCBI Taxonomy" id="1502156"/>
    <lineage>
        <taxon>Bacteria</taxon>
        <taxon>Pseudomonadati</taxon>
        <taxon>Pseudomonadota</taxon>
        <taxon>Alphaproteobacteria</taxon>
        <taxon>Hyphomicrobiales</taxon>
        <taxon>Phyllobacteriaceae</taxon>
        <taxon>Tianweitania</taxon>
    </lineage>
</organism>
<dbReference type="EMBL" id="JAGIYY010000001">
    <property type="protein sequence ID" value="MBP0437710.1"/>
    <property type="molecule type" value="Genomic_DNA"/>
</dbReference>
<keyword evidence="6" id="KW-1185">Reference proteome</keyword>
<dbReference type="GO" id="GO:1903805">
    <property type="term" value="P:L-valine import across plasma membrane"/>
    <property type="evidence" value="ECO:0007669"/>
    <property type="project" value="TreeGrafter"/>
</dbReference>
<dbReference type="InterPro" id="IPR003593">
    <property type="entry name" value="AAA+_ATPase"/>
</dbReference>
<dbReference type="Proteomes" id="UP000666240">
    <property type="component" value="Unassembled WGS sequence"/>
</dbReference>
<protein>
    <submittedName>
        <fullName evidence="5">ABC transporter ATP-binding protein</fullName>
    </submittedName>
</protein>
<evidence type="ECO:0000256" key="2">
    <source>
        <dbReference type="ARBA" id="ARBA00022741"/>
    </source>
</evidence>
<dbReference type="GO" id="GO:0015192">
    <property type="term" value="F:L-phenylalanine transmembrane transporter activity"/>
    <property type="evidence" value="ECO:0007669"/>
    <property type="project" value="TreeGrafter"/>
</dbReference>
<evidence type="ECO:0000259" key="4">
    <source>
        <dbReference type="PROSITE" id="PS50893"/>
    </source>
</evidence>
<keyword evidence="3 5" id="KW-0067">ATP-binding</keyword>
<feature type="domain" description="ABC transporter" evidence="4">
    <location>
        <begin position="2"/>
        <end position="234"/>
    </location>
</feature>
<keyword evidence="2" id="KW-0547">Nucleotide-binding</keyword>
<sequence length="245" mass="26227">MLQVSSLTMRFGGLIAVNDVDMTVSQGEILGLIGPNGAGKTTLFNVVAGVFAPSSGTVTFDGTRIEGRSPDATCHLGLARTFQIPQVFHSMTVEESIAVGAFLRHRDMASAYKYARAVGARVGLGGRLSAPTDTLTTAERKRLEVARALATEPKMILLDEVMAGLNFTEVNRMLELVSQLRSDGMTVLFVEHNLHAVMKICDRIVVLDHGVKIADGLPKDVMNNPDVVRAYLGTAANGQEETADA</sequence>
<dbReference type="GO" id="GO:0015188">
    <property type="term" value="F:L-isoleucine transmembrane transporter activity"/>
    <property type="evidence" value="ECO:0007669"/>
    <property type="project" value="TreeGrafter"/>
</dbReference>
<dbReference type="GO" id="GO:0016887">
    <property type="term" value="F:ATP hydrolysis activity"/>
    <property type="evidence" value="ECO:0007669"/>
    <property type="project" value="InterPro"/>
</dbReference>
<name>A0A8J7R0E5_9HYPH</name>
<dbReference type="GO" id="GO:0005886">
    <property type="term" value="C:plasma membrane"/>
    <property type="evidence" value="ECO:0007669"/>
    <property type="project" value="TreeGrafter"/>
</dbReference>
<dbReference type="GO" id="GO:0005524">
    <property type="term" value="F:ATP binding"/>
    <property type="evidence" value="ECO:0007669"/>
    <property type="project" value="UniProtKB-KW"/>
</dbReference>
<dbReference type="PANTHER" id="PTHR45772">
    <property type="entry name" value="CONSERVED COMPONENT OF ABC TRANSPORTER FOR NATURAL AMINO ACIDS-RELATED"/>
    <property type="match status" value="1"/>
</dbReference>
<dbReference type="Pfam" id="PF12399">
    <property type="entry name" value="BCA_ABC_TP_C"/>
    <property type="match status" value="1"/>
</dbReference>
<dbReference type="SUPFAM" id="SSF52540">
    <property type="entry name" value="P-loop containing nucleoside triphosphate hydrolases"/>
    <property type="match status" value="1"/>
</dbReference>
<dbReference type="GO" id="GO:0042941">
    <property type="term" value="P:D-alanine transmembrane transport"/>
    <property type="evidence" value="ECO:0007669"/>
    <property type="project" value="TreeGrafter"/>
</dbReference>
<proteinExistence type="predicted"/>
<dbReference type="InterPro" id="IPR027417">
    <property type="entry name" value="P-loop_NTPase"/>
</dbReference>
<dbReference type="PANTHER" id="PTHR45772:SF7">
    <property type="entry name" value="AMINO ACID ABC TRANSPORTER ATP-BINDING PROTEIN"/>
    <property type="match status" value="1"/>
</dbReference>
<evidence type="ECO:0000256" key="1">
    <source>
        <dbReference type="ARBA" id="ARBA00022448"/>
    </source>
</evidence>
<reference evidence="5" key="1">
    <citation type="submission" date="2021-03" db="EMBL/GenBank/DDBJ databases">
        <title>Genome sequencing and assembly of Tianweitania sediminis.</title>
        <authorList>
            <person name="Chhetri G."/>
        </authorList>
    </citation>
    <scope>NUCLEOTIDE SEQUENCE</scope>
    <source>
        <strain evidence="5">Z8</strain>
    </source>
</reference>
<dbReference type="AlphaFoldDB" id="A0A8J7R0E5"/>
<dbReference type="GO" id="GO:1903806">
    <property type="term" value="P:L-isoleucine import across plasma membrane"/>
    <property type="evidence" value="ECO:0007669"/>
    <property type="project" value="TreeGrafter"/>
</dbReference>
<evidence type="ECO:0000256" key="3">
    <source>
        <dbReference type="ARBA" id="ARBA00022840"/>
    </source>
</evidence>
<dbReference type="InterPro" id="IPR003439">
    <property type="entry name" value="ABC_transporter-like_ATP-bd"/>
</dbReference>
<evidence type="ECO:0000313" key="5">
    <source>
        <dbReference type="EMBL" id="MBP0437710.1"/>
    </source>
</evidence>
<dbReference type="GO" id="GO:0015808">
    <property type="term" value="P:L-alanine transport"/>
    <property type="evidence" value="ECO:0007669"/>
    <property type="project" value="TreeGrafter"/>
</dbReference>
<dbReference type="InterPro" id="IPR051120">
    <property type="entry name" value="ABC_AA/LPS_Transport"/>
</dbReference>
<dbReference type="Pfam" id="PF00005">
    <property type="entry name" value="ABC_tran"/>
    <property type="match status" value="1"/>
</dbReference>
<dbReference type="PROSITE" id="PS50893">
    <property type="entry name" value="ABC_TRANSPORTER_2"/>
    <property type="match status" value="1"/>
</dbReference>